<dbReference type="OrthoDB" id="298012at2759"/>
<dbReference type="Gene3D" id="3.30.70.260">
    <property type="match status" value="1"/>
</dbReference>
<organism evidence="17 18">
    <name type="scientific">Cyphellophora europaea (strain CBS 101466)</name>
    <name type="common">Phialophora europaea</name>
    <dbReference type="NCBI Taxonomy" id="1220924"/>
    <lineage>
        <taxon>Eukaryota</taxon>
        <taxon>Fungi</taxon>
        <taxon>Dikarya</taxon>
        <taxon>Ascomycota</taxon>
        <taxon>Pezizomycotina</taxon>
        <taxon>Eurotiomycetes</taxon>
        <taxon>Chaetothyriomycetidae</taxon>
        <taxon>Chaetothyriales</taxon>
        <taxon>Cyphellophoraceae</taxon>
        <taxon>Cyphellophora</taxon>
    </lineage>
</organism>
<evidence type="ECO:0000256" key="5">
    <source>
        <dbReference type="ARBA" id="ARBA00021582"/>
    </source>
</evidence>
<dbReference type="SUPFAM" id="SSF143548">
    <property type="entry name" value="Serine metabolism enzymes domain"/>
    <property type="match status" value="1"/>
</dbReference>
<dbReference type="InterPro" id="IPR006139">
    <property type="entry name" value="D-isomer_2_OHA_DH_cat_dom"/>
</dbReference>
<dbReference type="PANTHER" id="PTHR42938:SF22">
    <property type="entry name" value="D-3-PHOSPHOGLYCERATE DEHYDROGENASE"/>
    <property type="match status" value="1"/>
</dbReference>
<evidence type="ECO:0000313" key="17">
    <source>
        <dbReference type="EMBL" id="ETN39223.1"/>
    </source>
</evidence>
<dbReference type="PROSITE" id="PS00671">
    <property type="entry name" value="D_2_HYDROXYACID_DH_3"/>
    <property type="match status" value="1"/>
</dbReference>
<sequence>MASTQDSDPKPKVLVPEKLSPDGLAILRKTLQVDEVTKPSPADLLKIIPTYEALLVRSETKVTAELLAAATNLKVVARAGVGVDNVDVPAATKLGIVVVNSPSGNIQAAAEHTISLLMSMARKVPEACASVKAGKWERSKFVGVEVKGKTLGIIGLGKGRLSSSSIHSVGLIVARLARGLGMNIAAMDPYASASVAESANVTLVPSLSALLPQCDFLTIHTPMLASTRGMLSTSELELLKPGARVLNVARGGIVDEAALLAALESGHVAGAAIDVFSSEPPRIESDPEATLSKLLLHPNCIATPHLGASTVEAQENVSLDVCEQVLQILAGDLPRSAVNAPIIVPKEYRTLQPFVRLVEKMGSLYTQHFSRAVAGVPGGESTVQVRNTFDLIYEGELAGMSSTKPLFAALIKGLVAPISDERSNVNIVNAEMVAKERGIFVTEQKSRDPGLGGQGQRGYSSLVTLVARSGSRAPSMNRHDSYLGPMDAAKGEAAGRKVERQHVIAGYCSEDTPFISRLDRFATSFVPEGNMLICHNYDSPGKIGVVGSILGREEVNINFMGVAPASYGAGVKDGIEALNQRLAGLRKGSSTGWGGSGTQTPQTPKEPTEALMILGVDREIGDHVVKELIGTGGVLSVSGVLL</sequence>
<dbReference type="CDD" id="cd12173">
    <property type="entry name" value="PGDH_4"/>
    <property type="match status" value="1"/>
</dbReference>
<evidence type="ECO:0000256" key="11">
    <source>
        <dbReference type="ARBA" id="ARBA00023299"/>
    </source>
</evidence>
<dbReference type="STRING" id="1220924.W2RTX7"/>
<dbReference type="VEuPathDB" id="FungiDB:HMPREF1541_05446"/>
<dbReference type="SUPFAM" id="SSF51735">
    <property type="entry name" value="NAD(P)-binding Rossmann-fold domains"/>
    <property type="match status" value="1"/>
</dbReference>
<dbReference type="SUPFAM" id="SSF55021">
    <property type="entry name" value="ACT-like"/>
    <property type="match status" value="1"/>
</dbReference>
<dbReference type="PROSITE" id="PS00670">
    <property type="entry name" value="D_2_HYDROXYACID_DH_2"/>
    <property type="match status" value="1"/>
</dbReference>
<comment type="similarity">
    <text evidence="2 13">Belongs to the D-isomer specific 2-hydroxyacid dehydrogenase family.</text>
</comment>
<keyword evidence="18" id="KW-1185">Reference proteome</keyword>
<dbReference type="EMBL" id="KB822721">
    <property type="protein sequence ID" value="ETN39223.1"/>
    <property type="molecule type" value="Genomic_DNA"/>
</dbReference>
<dbReference type="InterPro" id="IPR029009">
    <property type="entry name" value="ASB_dom_sf"/>
</dbReference>
<dbReference type="HOGENOM" id="CLU_019796_8_1_1"/>
<dbReference type="InterPro" id="IPR029753">
    <property type="entry name" value="D-isomer_DH_CS"/>
</dbReference>
<dbReference type="InParanoid" id="W2RTX7"/>
<gene>
    <name evidence="17" type="ORF">HMPREF1541_05446</name>
</gene>
<comment type="pathway">
    <text evidence="1 13">Amino-acid biosynthesis; L-serine biosynthesis; L-serine from 3-phospho-D-glycerate: step 1/3.</text>
</comment>
<dbReference type="SUPFAM" id="SSF52283">
    <property type="entry name" value="Formate/glycerate dehydrogenase catalytic domain-like"/>
    <property type="match status" value="1"/>
</dbReference>
<evidence type="ECO:0000256" key="2">
    <source>
        <dbReference type="ARBA" id="ARBA00005854"/>
    </source>
</evidence>
<dbReference type="PANTHER" id="PTHR42938">
    <property type="entry name" value="FORMATE DEHYDROGENASE 1"/>
    <property type="match status" value="1"/>
</dbReference>
<feature type="domain" description="D-3-phosphoglycerate dehydrogenase ASB" evidence="16">
    <location>
        <begin position="351"/>
        <end position="466"/>
    </location>
</feature>
<evidence type="ECO:0000256" key="3">
    <source>
        <dbReference type="ARBA" id="ARBA00011881"/>
    </source>
</evidence>
<dbReference type="InterPro" id="IPR006236">
    <property type="entry name" value="PGDH"/>
</dbReference>
<evidence type="ECO:0000256" key="6">
    <source>
        <dbReference type="ARBA" id="ARBA00022553"/>
    </source>
</evidence>
<comment type="subunit">
    <text evidence="3">Homotetramer.</text>
</comment>
<keyword evidence="9 13" id="KW-0560">Oxidoreductase</keyword>
<dbReference type="RefSeq" id="XP_008718008.1">
    <property type="nucleotide sequence ID" value="XM_008719786.1"/>
</dbReference>
<proteinExistence type="inferred from homology"/>
<reference evidence="17 18" key="1">
    <citation type="submission" date="2013-03" db="EMBL/GenBank/DDBJ databases">
        <title>The Genome Sequence of Phialophora europaea CBS 101466.</title>
        <authorList>
            <consortium name="The Broad Institute Genomics Platform"/>
            <person name="Cuomo C."/>
            <person name="de Hoog S."/>
            <person name="Gorbushina A."/>
            <person name="Walker B."/>
            <person name="Young S.K."/>
            <person name="Zeng Q."/>
            <person name="Gargeya S."/>
            <person name="Fitzgerald M."/>
            <person name="Haas B."/>
            <person name="Abouelleil A."/>
            <person name="Allen A.W."/>
            <person name="Alvarado L."/>
            <person name="Arachchi H.M."/>
            <person name="Berlin A.M."/>
            <person name="Chapman S.B."/>
            <person name="Gainer-Dewar J."/>
            <person name="Goldberg J."/>
            <person name="Griggs A."/>
            <person name="Gujja S."/>
            <person name="Hansen M."/>
            <person name="Howarth C."/>
            <person name="Imamovic A."/>
            <person name="Ireland A."/>
            <person name="Larimer J."/>
            <person name="McCowan C."/>
            <person name="Murphy C."/>
            <person name="Pearson M."/>
            <person name="Poon T.W."/>
            <person name="Priest M."/>
            <person name="Roberts A."/>
            <person name="Saif S."/>
            <person name="Shea T."/>
            <person name="Sisk P."/>
            <person name="Sykes S."/>
            <person name="Wortman J."/>
            <person name="Nusbaum C."/>
            <person name="Birren B."/>
        </authorList>
    </citation>
    <scope>NUCLEOTIDE SEQUENCE [LARGE SCALE GENOMIC DNA]</scope>
    <source>
        <strain evidence="17 18">CBS 101466</strain>
    </source>
</reference>
<dbReference type="UniPathway" id="UPA00135">
    <property type="reaction ID" value="UER00196"/>
</dbReference>
<evidence type="ECO:0000256" key="10">
    <source>
        <dbReference type="ARBA" id="ARBA00023027"/>
    </source>
</evidence>
<dbReference type="GO" id="GO:0051287">
    <property type="term" value="F:NAD binding"/>
    <property type="evidence" value="ECO:0007669"/>
    <property type="project" value="UniProtKB-UniRule"/>
</dbReference>
<dbReference type="GO" id="GO:0006564">
    <property type="term" value="P:L-serine biosynthetic process"/>
    <property type="evidence" value="ECO:0007669"/>
    <property type="project" value="UniProtKB-KW"/>
</dbReference>
<protein>
    <recommendedName>
        <fullName evidence="5 13">D-3-phosphoglycerate dehydrogenase</fullName>
        <ecNumber evidence="4 13">1.1.1.95</ecNumber>
    </recommendedName>
</protein>
<dbReference type="GO" id="GO:0004617">
    <property type="term" value="F:phosphoglycerate dehydrogenase activity"/>
    <property type="evidence" value="ECO:0007669"/>
    <property type="project" value="UniProtKB-EC"/>
</dbReference>
<dbReference type="EC" id="1.1.1.95" evidence="4 13"/>
<evidence type="ECO:0000259" key="15">
    <source>
        <dbReference type="Pfam" id="PF02826"/>
    </source>
</evidence>
<feature type="domain" description="D-isomer specific 2-hydroxyacid dehydrogenase catalytic" evidence="14">
    <location>
        <begin position="13"/>
        <end position="339"/>
    </location>
</feature>
<feature type="domain" description="D-isomer specific 2-hydroxyacid dehydrogenase NAD-binding" evidence="15">
    <location>
        <begin position="114"/>
        <end position="307"/>
    </location>
</feature>
<evidence type="ECO:0000256" key="9">
    <source>
        <dbReference type="ARBA" id="ARBA00023002"/>
    </source>
</evidence>
<evidence type="ECO:0000256" key="12">
    <source>
        <dbReference type="ARBA" id="ARBA00048731"/>
    </source>
</evidence>
<dbReference type="AlphaFoldDB" id="W2RTX7"/>
<dbReference type="InterPro" id="IPR045865">
    <property type="entry name" value="ACT-like_dom_sf"/>
</dbReference>
<dbReference type="InterPro" id="IPR036291">
    <property type="entry name" value="NAD(P)-bd_dom_sf"/>
</dbReference>
<keyword evidence="7 13" id="KW-0028">Amino-acid biosynthesis</keyword>
<evidence type="ECO:0000313" key="18">
    <source>
        <dbReference type="Proteomes" id="UP000030752"/>
    </source>
</evidence>
<dbReference type="Pfam" id="PF00389">
    <property type="entry name" value="2-Hacid_dh"/>
    <property type="match status" value="1"/>
</dbReference>
<keyword evidence="8" id="KW-0007">Acetylation</keyword>
<dbReference type="Gene3D" id="3.40.50.720">
    <property type="entry name" value="NAD(P)-binding Rossmann-like Domain"/>
    <property type="match status" value="2"/>
</dbReference>
<evidence type="ECO:0000256" key="4">
    <source>
        <dbReference type="ARBA" id="ARBA00013143"/>
    </source>
</evidence>
<dbReference type="Pfam" id="PF02826">
    <property type="entry name" value="2-Hacid_dh_C"/>
    <property type="match status" value="1"/>
</dbReference>
<evidence type="ECO:0000259" key="16">
    <source>
        <dbReference type="Pfam" id="PF19304"/>
    </source>
</evidence>
<name>W2RTX7_CYPE1</name>
<dbReference type="Pfam" id="PF19304">
    <property type="entry name" value="PGDH_inter"/>
    <property type="match status" value="1"/>
</dbReference>
<dbReference type="InterPro" id="IPR006140">
    <property type="entry name" value="D-isomer_DH_NAD-bd"/>
</dbReference>
<evidence type="ECO:0000256" key="8">
    <source>
        <dbReference type="ARBA" id="ARBA00022990"/>
    </source>
</evidence>
<dbReference type="Gene3D" id="3.30.1330.90">
    <property type="entry name" value="D-3-phosphoglycerate dehydrogenase, domain 3"/>
    <property type="match status" value="1"/>
</dbReference>
<evidence type="ECO:0000256" key="7">
    <source>
        <dbReference type="ARBA" id="ARBA00022605"/>
    </source>
</evidence>
<dbReference type="GeneID" id="19972785"/>
<comment type="catalytic activity">
    <reaction evidence="12 13">
        <text>(2R)-3-phosphoglycerate + NAD(+) = 3-phosphooxypyruvate + NADH + H(+)</text>
        <dbReference type="Rhea" id="RHEA:12641"/>
        <dbReference type="ChEBI" id="CHEBI:15378"/>
        <dbReference type="ChEBI" id="CHEBI:18110"/>
        <dbReference type="ChEBI" id="CHEBI:57540"/>
        <dbReference type="ChEBI" id="CHEBI:57945"/>
        <dbReference type="ChEBI" id="CHEBI:58272"/>
        <dbReference type="EC" id="1.1.1.95"/>
    </reaction>
</comment>
<evidence type="ECO:0000256" key="1">
    <source>
        <dbReference type="ARBA" id="ARBA00005216"/>
    </source>
</evidence>
<evidence type="ECO:0000259" key="14">
    <source>
        <dbReference type="Pfam" id="PF00389"/>
    </source>
</evidence>
<dbReference type="FunFam" id="3.30.1330.90:FF:000003">
    <property type="entry name" value="D-3-phosphoglycerate dehydrogenase"/>
    <property type="match status" value="1"/>
</dbReference>
<keyword evidence="10 13" id="KW-0520">NAD</keyword>
<keyword evidence="11 13" id="KW-0718">Serine biosynthesis</keyword>
<accession>W2RTX7</accession>
<evidence type="ECO:0000256" key="13">
    <source>
        <dbReference type="RuleBase" id="RU363003"/>
    </source>
</evidence>
<dbReference type="eggNOG" id="KOG0068">
    <property type="taxonomic scope" value="Eukaryota"/>
</dbReference>
<keyword evidence="6" id="KW-0597">Phosphoprotein</keyword>
<dbReference type="InterPro" id="IPR045626">
    <property type="entry name" value="PGDH_ASB_dom"/>
</dbReference>
<dbReference type="Proteomes" id="UP000030752">
    <property type="component" value="Unassembled WGS sequence"/>
</dbReference>
<dbReference type="FunFam" id="3.40.50.720:FF:000021">
    <property type="entry name" value="D-3-phosphoglycerate dehydrogenase"/>
    <property type="match status" value="1"/>
</dbReference>
<dbReference type="NCBIfam" id="TIGR01327">
    <property type="entry name" value="PGDH"/>
    <property type="match status" value="1"/>
</dbReference>